<name>A0A1I3T307_9BACL</name>
<dbReference type="NCBIfam" id="TIGR00778">
    <property type="entry name" value="ahpD_dom"/>
    <property type="match status" value="1"/>
</dbReference>
<dbReference type="Proteomes" id="UP000199545">
    <property type="component" value="Unassembled WGS sequence"/>
</dbReference>
<sequence>MDGSMIQQALQEYKKGIGQLAHQLPEVISSYNQFTEACFSEGALNKKTKHLIGLALGVYTNDEYCIIYHTKGAVDQGATDQEVLEAAAVCGAFAGGLAMSQTVTLVQDALAEFKGYKH</sequence>
<dbReference type="InterPro" id="IPR003779">
    <property type="entry name" value="CMD-like"/>
</dbReference>
<protein>
    <submittedName>
        <fullName evidence="2">Alkylhydroperoxidase AhpD family core domain-containing protein</fullName>
    </submittedName>
</protein>
<dbReference type="AlphaFoldDB" id="A0A1I3T307"/>
<feature type="domain" description="Carboxymuconolactone decarboxylase-like" evidence="1">
    <location>
        <begin position="25"/>
        <end position="106"/>
    </location>
</feature>
<proteinExistence type="predicted"/>
<reference evidence="2 3" key="1">
    <citation type="submission" date="2016-10" db="EMBL/GenBank/DDBJ databases">
        <authorList>
            <person name="de Groot N.N."/>
        </authorList>
    </citation>
    <scope>NUCLEOTIDE SEQUENCE [LARGE SCALE GENOMIC DNA]</scope>
    <source>
        <strain evidence="2 3">DSM 44778</strain>
    </source>
</reference>
<dbReference type="STRING" id="46223.SAMN05421852_11538"/>
<gene>
    <name evidence="2" type="ORF">SAMN05421852_11538</name>
</gene>
<keyword evidence="2" id="KW-0575">Peroxidase</keyword>
<dbReference type="OrthoDB" id="1683318at2"/>
<evidence type="ECO:0000259" key="1">
    <source>
        <dbReference type="Pfam" id="PF02627"/>
    </source>
</evidence>
<accession>A0A1I3T307</accession>
<evidence type="ECO:0000313" key="2">
    <source>
        <dbReference type="EMBL" id="SFJ64902.1"/>
    </source>
</evidence>
<dbReference type="GO" id="GO:0051920">
    <property type="term" value="F:peroxiredoxin activity"/>
    <property type="evidence" value="ECO:0007669"/>
    <property type="project" value="InterPro"/>
</dbReference>
<organism evidence="2 3">
    <name type="scientific">Thermoflavimicrobium dichotomicum</name>
    <dbReference type="NCBI Taxonomy" id="46223"/>
    <lineage>
        <taxon>Bacteria</taxon>
        <taxon>Bacillati</taxon>
        <taxon>Bacillota</taxon>
        <taxon>Bacilli</taxon>
        <taxon>Bacillales</taxon>
        <taxon>Thermoactinomycetaceae</taxon>
        <taxon>Thermoflavimicrobium</taxon>
    </lineage>
</organism>
<keyword evidence="3" id="KW-1185">Reference proteome</keyword>
<dbReference type="Gene3D" id="1.20.1290.10">
    <property type="entry name" value="AhpD-like"/>
    <property type="match status" value="1"/>
</dbReference>
<dbReference type="RefSeq" id="WP_093231008.1">
    <property type="nucleotide sequence ID" value="NZ_FORR01000015.1"/>
</dbReference>
<dbReference type="Pfam" id="PF02627">
    <property type="entry name" value="CMD"/>
    <property type="match status" value="1"/>
</dbReference>
<keyword evidence="2" id="KW-0560">Oxidoreductase</keyword>
<dbReference type="EMBL" id="FORR01000015">
    <property type="protein sequence ID" value="SFJ64902.1"/>
    <property type="molecule type" value="Genomic_DNA"/>
</dbReference>
<dbReference type="PANTHER" id="PTHR33930:SF2">
    <property type="entry name" value="BLR3452 PROTEIN"/>
    <property type="match status" value="1"/>
</dbReference>
<dbReference type="InterPro" id="IPR004675">
    <property type="entry name" value="AhpD_core"/>
</dbReference>
<dbReference type="SUPFAM" id="SSF69118">
    <property type="entry name" value="AhpD-like"/>
    <property type="match status" value="1"/>
</dbReference>
<dbReference type="PANTHER" id="PTHR33930">
    <property type="entry name" value="ALKYL HYDROPEROXIDE REDUCTASE AHPD"/>
    <property type="match status" value="1"/>
</dbReference>
<dbReference type="InterPro" id="IPR029032">
    <property type="entry name" value="AhpD-like"/>
</dbReference>
<evidence type="ECO:0000313" key="3">
    <source>
        <dbReference type="Proteomes" id="UP000199545"/>
    </source>
</evidence>